<reference evidence="2 3" key="1">
    <citation type="submission" date="2021-12" db="EMBL/GenBank/DDBJ databases">
        <title>Genome sequence of Kibdelosporangium philippinense ATCC 49844.</title>
        <authorList>
            <person name="Fedorov E.A."/>
            <person name="Omeragic M."/>
            <person name="Shalygina K.F."/>
            <person name="Maclea K.S."/>
        </authorList>
    </citation>
    <scope>NUCLEOTIDE SEQUENCE [LARGE SCALE GENOMIC DNA]</scope>
    <source>
        <strain evidence="2 3">ATCC 49844</strain>
    </source>
</reference>
<feature type="domain" description="VOC" evidence="1">
    <location>
        <begin position="4"/>
        <end position="126"/>
    </location>
</feature>
<dbReference type="InterPro" id="IPR037523">
    <property type="entry name" value="VOC_core"/>
</dbReference>
<dbReference type="EMBL" id="JAJVCN010000002">
    <property type="protein sequence ID" value="MCE7006148.1"/>
    <property type="molecule type" value="Genomic_DNA"/>
</dbReference>
<organism evidence="2 3">
    <name type="scientific">Kibdelosporangium philippinense</name>
    <dbReference type="NCBI Taxonomy" id="211113"/>
    <lineage>
        <taxon>Bacteria</taxon>
        <taxon>Bacillati</taxon>
        <taxon>Actinomycetota</taxon>
        <taxon>Actinomycetes</taxon>
        <taxon>Pseudonocardiales</taxon>
        <taxon>Pseudonocardiaceae</taxon>
        <taxon>Kibdelosporangium</taxon>
    </lineage>
</organism>
<dbReference type="InterPro" id="IPR029068">
    <property type="entry name" value="Glyas_Bleomycin-R_OHBP_Dase"/>
</dbReference>
<dbReference type="PANTHER" id="PTHR36437">
    <property type="entry name" value="GLYOXALASE/BLEOMYCIN RESISTANCE PROTEIN/DIOXYGENASE"/>
    <property type="match status" value="1"/>
</dbReference>
<comment type="caution">
    <text evidence="2">The sequence shown here is derived from an EMBL/GenBank/DDBJ whole genome shotgun (WGS) entry which is preliminary data.</text>
</comment>
<name>A0ABS8ZGJ0_9PSEU</name>
<dbReference type="SUPFAM" id="SSF54593">
    <property type="entry name" value="Glyoxalase/Bleomycin resistance protein/Dihydroxybiphenyl dioxygenase"/>
    <property type="match status" value="1"/>
</dbReference>
<dbReference type="InterPro" id="IPR004360">
    <property type="entry name" value="Glyas_Fos-R_dOase_dom"/>
</dbReference>
<dbReference type="Proteomes" id="UP001521150">
    <property type="component" value="Unassembled WGS sequence"/>
</dbReference>
<dbReference type="PROSITE" id="PS51819">
    <property type="entry name" value="VOC"/>
    <property type="match status" value="1"/>
</dbReference>
<sequence>MIRGVNQVVLYVSDQQRAKQFWVEKMGFTVAEDSPYGEKERWIAVASPDGNMRMVLSLRQPGYEEPKAPDGMPTSNIMFYSDDVQRTYAELTAKGVNFPTAPSKMFFGWWSVFEDDEGTRYALGEQWGTNNPL</sequence>
<accession>A0ABS8ZGJ0</accession>
<dbReference type="PANTHER" id="PTHR36437:SF2">
    <property type="entry name" value="GLYOXALASE_BLEOMYCIN RESISTANCE PROTEIN_DIOXYGENASE"/>
    <property type="match status" value="1"/>
</dbReference>
<gene>
    <name evidence="2" type="ORF">LWC34_25405</name>
</gene>
<proteinExistence type="predicted"/>
<evidence type="ECO:0000313" key="3">
    <source>
        <dbReference type="Proteomes" id="UP001521150"/>
    </source>
</evidence>
<dbReference type="Gene3D" id="3.10.180.10">
    <property type="entry name" value="2,3-Dihydroxybiphenyl 1,2-Dioxygenase, domain 1"/>
    <property type="match status" value="1"/>
</dbReference>
<keyword evidence="3" id="KW-1185">Reference proteome</keyword>
<evidence type="ECO:0000313" key="2">
    <source>
        <dbReference type="EMBL" id="MCE7006148.1"/>
    </source>
</evidence>
<dbReference type="RefSeq" id="WP_233727654.1">
    <property type="nucleotide sequence ID" value="NZ_JAJVCN010000002.1"/>
</dbReference>
<dbReference type="Pfam" id="PF00903">
    <property type="entry name" value="Glyoxalase"/>
    <property type="match status" value="1"/>
</dbReference>
<protein>
    <submittedName>
        <fullName evidence="2">VOC family protein</fullName>
    </submittedName>
</protein>
<evidence type="ECO:0000259" key="1">
    <source>
        <dbReference type="PROSITE" id="PS51819"/>
    </source>
</evidence>